<evidence type="ECO:0000313" key="7">
    <source>
        <dbReference type="EMBL" id="KAK2950414.1"/>
    </source>
</evidence>
<feature type="region of interest" description="Disordered" evidence="3">
    <location>
        <begin position="1519"/>
        <end position="1556"/>
    </location>
</feature>
<dbReference type="InterPro" id="IPR006935">
    <property type="entry name" value="Helicase/UvrB_N"/>
</dbReference>
<gene>
    <name evidence="7" type="ORF">BLNAU_14655</name>
</gene>
<feature type="region of interest" description="Disordered" evidence="3">
    <location>
        <begin position="121"/>
        <end position="167"/>
    </location>
</feature>
<name>A0ABQ9XG67_9EUKA</name>
<dbReference type="SMART" id="SM00535">
    <property type="entry name" value="RIBOc"/>
    <property type="match status" value="2"/>
</dbReference>
<evidence type="ECO:0000256" key="1">
    <source>
        <dbReference type="ARBA" id="ARBA00022801"/>
    </source>
</evidence>
<evidence type="ECO:0000259" key="4">
    <source>
        <dbReference type="PROSITE" id="PS50142"/>
    </source>
</evidence>
<feature type="region of interest" description="Disordered" evidence="3">
    <location>
        <begin position="2998"/>
        <end position="3045"/>
    </location>
</feature>
<keyword evidence="1" id="KW-0378">Hydrolase</keyword>
<dbReference type="SUPFAM" id="SSF69065">
    <property type="entry name" value="RNase III domain-like"/>
    <property type="match status" value="2"/>
</dbReference>
<dbReference type="Gene3D" id="1.10.1520.10">
    <property type="entry name" value="Ribonuclease III domain"/>
    <property type="match status" value="2"/>
</dbReference>
<evidence type="ECO:0000256" key="3">
    <source>
        <dbReference type="SAM" id="MobiDB-lite"/>
    </source>
</evidence>
<feature type="region of interest" description="Disordered" evidence="3">
    <location>
        <begin position="2153"/>
        <end position="2234"/>
    </location>
</feature>
<feature type="compositionally biased region" description="Acidic residues" evidence="3">
    <location>
        <begin position="3028"/>
        <end position="3038"/>
    </location>
</feature>
<reference evidence="7 8" key="1">
    <citation type="journal article" date="2022" name="bioRxiv">
        <title>Genomics of Preaxostyla Flagellates Illuminates Evolutionary Transitions and the Path Towards Mitochondrial Loss.</title>
        <authorList>
            <person name="Novak L.V.F."/>
            <person name="Treitli S.C."/>
            <person name="Pyrih J."/>
            <person name="Halakuc P."/>
            <person name="Pipaliya S.V."/>
            <person name="Vacek V."/>
            <person name="Brzon O."/>
            <person name="Soukal P."/>
            <person name="Eme L."/>
            <person name="Dacks J.B."/>
            <person name="Karnkowska A."/>
            <person name="Elias M."/>
            <person name="Hampl V."/>
        </authorList>
    </citation>
    <scope>NUCLEOTIDE SEQUENCE [LARGE SCALE GENOMIC DNA]</scope>
    <source>
        <strain evidence="7">NAU3</strain>
        <tissue evidence="7">Gut</tissue>
    </source>
</reference>
<dbReference type="InterPro" id="IPR046372">
    <property type="entry name" value="PARG_cat_C"/>
</dbReference>
<dbReference type="PROSITE" id="PS00517">
    <property type="entry name" value="RNASE_3_1"/>
    <property type="match status" value="1"/>
</dbReference>
<proteinExistence type="predicted"/>
<dbReference type="SMART" id="SM00490">
    <property type="entry name" value="HELICc"/>
    <property type="match status" value="1"/>
</dbReference>
<feature type="compositionally biased region" description="Acidic residues" evidence="3">
    <location>
        <begin position="2897"/>
        <end position="2910"/>
    </location>
</feature>
<evidence type="ECO:0000259" key="5">
    <source>
        <dbReference type="PROSITE" id="PS51192"/>
    </source>
</evidence>
<dbReference type="PANTHER" id="PTHR14950:SF37">
    <property type="entry name" value="ENDORIBONUCLEASE DICER"/>
    <property type="match status" value="1"/>
</dbReference>
<dbReference type="SUPFAM" id="SSF52540">
    <property type="entry name" value="P-loop containing nucleoside triphosphate hydrolases"/>
    <property type="match status" value="1"/>
</dbReference>
<dbReference type="InterPro" id="IPR036389">
    <property type="entry name" value="RNase_III_sf"/>
</dbReference>
<feature type="compositionally biased region" description="Basic and acidic residues" evidence="3">
    <location>
        <begin position="3011"/>
        <end position="3027"/>
    </location>
</feature>
<evidence type="ECO:0000256" key="2">
    <source>
        <dbReference type="ARBA" id="ARBA00023158"/>
    </source>
</evidence>
<feature type="region of interest" description="Disordered" evidence="3">
    <location>
        <begin position="2896"/>
        <end position="2916"/>
    </location>
</feature>
<protein>
    <submittedName>
        <fullName evidence="7">Dicer</fullName>
    </submittedName>
</protein>
<dbReference type="SMART" id="SM00487">
    <property type="entry name" value="DEXDc"/>
    <property type="match status" value="1"/>
</dbReference>
<dbReference type="Pfam" id="PF00271">
    <property type="entry name" value="Helicase_C"/>
    <property type="match status" value="1"/>
</dbReference>
<dbReference type="CDD" id="cd00593">
    <property type="entry name" value="RIBOc"/>
    <property type="match status" value="2"/>
</dbReference>
<dbReference type="PROSITE" id="PS51192">
    <property type="entry name" value="HELICASE_ATP_BIND_1"/>
    <property type="match status" value="1"/>
</dbReference>
<dbReference type="PROSITE" id="PS50142">
    <property type="entry name" value="RNASE_3_2"/>
    <property type="match status" value="2"/>
</dbReference>
<dbReference type="InterPro" id="IPR014001">
    <property type="entry name" value="Helicase_ATP-bd"/>
</dbReference>
<feature type="compositionally biased region" description="Acidic residues" evidence="3">
    <location>
        <begin position="155"/>
        <end position="167"/>
    </location>
</feature>
<dbReference type="Pfam" id="PF05028">
    <property type="entry name" value="PARG_cat_C"/>
    <property type="match status" value="1"/>
</dbReference>
<evidence type="ECO:0000259" key="6">
    <source>
        <dbReference type="PROSITE" id="PS51194"/>
    </source>
</evidence>
<feature type="domain" description="RNase III" evidence="4">
    <location>
        <begin position="2470"/>
        <end position="2647"/>
    </location>
</feature>
<feature type="compositionally biased region" description="Basic and acidic residues" evidence="3">
    <location>
        <begin position="1532"/>
        <end position="1543"/>
    </location>
</feature>
<dbReference type="Proteomes" id="UP001281761">
    <property type="component" value="Unassembled WGS sequence"/>
</dbReference>
<feature type="domain" description="RNase III" evidence="4">
    <location>
        <begin position="2249"/>
        <end position="2428"/>
    </location>
</feature>
<dbReference type="Pfam" id="PF00636">
    <property type="entry name" value="Ribonuclease_3"/>
    <property type="match status" value="2"/>
</dbReference>
<dbReference type="Gene3D" id="3.40.50.300">
    <property type="entry name" value="P-loop containing nucleotide triphosphate hydrolases"/>
    <property type="match status" value="2"/>
</dbReference>
<sequence>MQNPTQFAINPPKETLPTIASNTNTTTLHYTRLPLLLKHSKDPPDTRMAPCYSTSSLVFPRSLCPPLLSNLFFGFFTNRSEIEFATTRRLFLRMPLTTFQHILTPTLERSRTSVRSHSIIEPATPTSPLSPPVYQHTTSLKPPTTSVRPTTLIDHDDDDNSEEEFDDSLEELARQEALFQAENEEFTETQLQPDSFDESQRLDSPAFHVVSRMHPVPANKLTCFFHFFNRLHTIYQNKLQASPSTAKDALLSLLPSSMEIHRRSLSTQPRWSSSMKELCRLVVDLDGKIEDTPPSCYKVDFANKVLGGGVLTHGCVQEEILFTLAPEYLTAMLFLEELDSNEAALIVGPERFCKYTGYSGTFAFAGPYTEDQTAEIKSRTVVIDALHFSKHRSRDPTKSQWSQRSILREMNKAFVGFSFVPTQPSRTRGDSWLCTGHWGCGAFNGDPILKFLLQWLAASEVGIQTMQWCGMEMMEEIRTAIALAECLTSSPCGTTPQSKVSICTSNPQLVQDFEIHTHPPQSEEDACSSMTVGDLYKAIILYITNVEKSENRDEIHSGQGLAEMLLTDLTTLNEEQSDMYKIQLRDYQIEVLSFALKQNAICFLDTGSGKTMIAIQLIKQLLDQHAMSNSHQHKVAVFLAPMVLIAEQHFSIACSNLNYRCGLYHGDRTGSLWDRKQWQAEIRDHDLMIFTGQIFHDILQHAYISLNEVLLIIFDECHHTQRDDVYSKIMNNFYHRFPNKDALPRILGLTASPCIRVKGLEDQLQVLETIFNAKLVTPSKYSRLLRLYAPKPEEIVLIFRNSVKEKYSHLWTGFHQKATILHESALTPSPDGVIRLSVENNPDDIAVRFLFLKTVYLRLEEEFDSKDKNDRIRRSILHFSDFYETFGSWGILTVVRDLLRYGPSVQECINYVHTQLHPDKPIPNIDPSMLKLIRPMTEKYPSEHFNNSPLFAMDIDADRIFSEQAKQKRTISEQGSIMRFKILVRLMGLPDDPEQITRLRISAGHLPPKLRAFIALLVEKRAEMGQAFKALVLCQQRDTATLLCRLFKQSQALRFIFHPRTLIGQATHMTLNQDQSMSDIDALPGIPASLNPSSKLSAISPGMKISDQKQIVKFFHSKFCNLLFATSVGEEGLDIQACNIVVRFDSFVTLPQYLQSRGRARSRNGYYVHIVAEDGKQQFQEKLQEYHDAELSQGTTAKKHIRGENLEKAEYSTDVQIDDVNRIEENKWNMESPTGAYLVPSAAVSLLVNLCTIWAHLNHVSSNSDELIKQTIDDEQTITVVTLPDTFTGFGDGLTKRRPLRVEKDGQIVEEEDTRPEQFRFKVTDVKAKKSSRRIACMKALMELYSRGFLDHSFIPSFRHEAEQEALPEERKETTITEDLSPAQLLSKVTRSSFLFSENDSYTKQMQILFNPNAREALSSSASSSLFSHNQSESHSVVPFVPHCLSLRAIRSSWFPSTIFFRMPPQPPKQGETLIYRPENVPSVSNSPLFANEISLFLSVFVVIPTHVIMKDASVSRSRGGRKLYGQDDGEAADRFDQEKENDQSEDEDEGMKSTDTADRLKELFDVNEDEKLLVDVNQSQQLRRSVNTRPNQHSVPLFDSLQPFDPEPLHPLPFTFPFGFLSHSIMPASLEAVPFELDLPFQLVQSLNWHAEEIESGIAELTKRRTAAQLSTGADADVLLHCHVYLKSVAPVNPAKYDQHFDSTQNALSQKLLTGDTLFPLANVPQRSSPLTIPRTELSRLLLYHAMLFERRSVARYQSVPLHTVAQCPEQCLGEAFVRRVYSSFLHTFDTSVEGQIEATTLDKMKETAQLNWNVFGRDSEFSLSAQIPDALCYLIAPLKSTTTLTAVNSENTPYIMEPPFMTPHSFSIDWDYLDSLTAPHFFPPSCYTQQRYRPFHRIHSQMSSPFFIRDQLSFTIPPINSIIIPKYRTKYQKQQDLAMELLENVETSSAAVNFARFLQQSDSDRLQRVVKHRLDLTPASPFPDQTKAKTFADYFRQTYGVEITDMNQHLVETEMVNMTSAFFASMLYHGPHPPRVTTVSVKQKPKKAKTKAAKLKQQEKLKKLREAQVKKLHSLEDGSSPINAGDIDIFSNPPPFSQRDNPIYVPELCETVFALSVFSFRRVLRRFCYQVERLCVLDAFVSFFTGITQKPPTTTETLQQSSEGHSPQTVDLTTPQLGASHNQPIDLDLDEEPNRLTHFNSLPPPPPHNLLSQKSTTSSTSSSSGDGTHPFVFTNSTQDHSSILDSMKKRDVLLESLTMHGTGEFLDLERLEFLGDSVLLLITNMYLFGKHLNKKEGELSSLKDKMVSNFFLFNQAMDTKPRGYFPSFLITTRNGSLNWGPPLLPRTKILWDPRKEEAMNDWDNTFREHKLYESHDHKPFSGQYSLFIPAKGSSPDAPHSPPYAMSTKKIADSVEALLGACYVLGDYPLVYDAWLHFLKVTTPQELSDSLSNLSRSLSKPSKPPNIAIEKYMLDYQFHPNHKHLLTEALTHQSAMATSRIARPQSYERLEYIGDTVLAVLTVDMIYRRYQHASPALMTVMKHALVSNSILAVVSTVMHLNRNIIHQSEVILNDNRNYEENLRRFFSVQTVQSIIDGPQRETRNRMAKLLDPMNGKFNLSILDLHFNKAVSDVFESTLGAVFIDAAVSAYNQIQPANPGGSTPMFAIKDMTTILTTGLEKAKNALVTPYLVPIFNTLGKPVLVPFIHPAHYLYKLIPQYSLHIRTICPIVSQNDAQKHRKTDYELKLERDKIDAEQRLRRMIEKIRQETDILETSTDNFVPPHLSLREPVSVADLFSHHVNATQADSSREVLKMLQQKEKAAQKDFEMRYSEELSSYTAGFTSDTFCVIKILLPSDEADMKSANKVKRIPGRLKRKDMELKSTLGMLFNRPHSDELGEDEYEYDSDDEGASNPRRKERKVVVRVCSKGINQYQAERVAVRRSLIAFFQDSPIGRSLPTSLRNAILDAGEGTVILGEGMENATVDRSVQTLQFSEKMGEQKKKKGLVGHAATRDVNLDDKSGEKTSEDNSEDEEEEEPTEKRFVNVEITVDDLEEMMGECFTSVTASADTGLTMNIQLDSESSDSLN</sequence>
<dbReference type="Gene3D" id="2.170.260.10">
    <property type="entry name" value="paz domain"/>
    <property type="match status" value="1"/>
</dbReference>
<dbReference type="Pfam" id="PF04851">
    <property type="entry name" value="ResIII"/>
    <property type="match status" value="1"/>
</dbReference>
<dbReference type="CDD" id="cd18034">
    <property type="entry name" value="DEXHc_dicer"/>
    <property type="match status" value="1"/>
</dbReference>
<comment type="caution">
    <text evidence="7">The sequence shown here is derived from an EMBL/GenBank/DDBJ whole genome shotgun (WGS) entry which is preliminary data.</text>
</comment>
<feature type="domain" description="Helicase C-terminal" evidence="6">
    <location>
        <begin position="1009"/>
        <end position="1202"/>
    </location>
</feature>
<dbReference type="PROSITE" id="PS51194">
    <property type="entry name" value="HELICASE_CTER"/>
    <property type="match status" value="1"/>
</dbReference>
<feature type="domain" description="Helicase ATP-binding" evidence="5">
    <location>
        <begin position="591"/>
        <end position="771"/>
    </location>
</feature>
<dbReference type="PANTHER" id="PTHR14950">
    <property type="entry name" value="DICER-RELATED"/>
    <property type="match status" value="1"/>
</dbReference>
<keyword evidence="2" id="KW-0943">RNA-mediated gene silencing</keyword>
<dbReference type="InterPro" id="IPR027417">
    <property type="entry name" value="P-loop_NTPase"/>
</dbReference>
<accession>A0ABQ9XG67</accession>
<dbReference type="InterPro" id="IPR000999">
    <property type="entry name" value="RNase_III_dom"/>
</dbReference>
<organism evidence="7 8">
    <name type="scientific">Blattamonas nauphoetae</name>
    <dbReference type="NCBI Taxonomy" id="2049346"/>
    <lineage>
        <taxon>Eukaryota</taxon>
        <taxon>Metamonada</taxon>
        <taxon>Preaxostyla</taxon>
        <taxon>Oxymonadida</taxon>
        <taxon>Blattamonas</taxon>
    </lineage>
</organism>
<feature type="compositionally biased region" description="Polar residues" evidence="3">
    <location>
        <begin position="2153"/>
        <end position="2185"/>
    </location>
</feature>
<feature type="compositionally biased region" description="Polar residues" evidence="3">
    <location>
        <begin position="135"/>
        <end position="149"/>
    </location>
</feature>
<dbReference type="InterPro" id="IPR001650">
    <property type="entry name" value="Helicase_C-like"/>
</dbReference>
<feature type="compositionally biased region" description="Low complexity" evidence="3">
    <location>
        <begin position="2217"/>
        <end position="2226"/>
    </location>
</feature>
<dbReference type="EMBL" id="JARBJD010000136">
    <property type="protein sequence ID" value="KAK2950414.1"/>
    <property type="molecule type" value="Genomic_DNA"/>
</dbReference>
<evidence type="ECO:0000313" key="8">
    <source>
        <dbReference type="Proteomes" id="UP001281761"/>
    </source>
</evidence>
<keyword evidence="8" id="KW-1185">Reference proteome</keyword>